<dbReference type="EMBL" id="ML769490">
    <property type="protein sequence ID" value="KAE9397893.1"/>
    <property type="molecule type" value="Genomic_DNA"/>
</dbReference>
<evidence type="ECO:0000313" key="1">
    <source>
        <dbReference type="EMBL" id="KAE9397893.1"/>
    </source>
</evidence>
<name>A0A6A4HIU6_9AGAR</name>
<dbReference type="Pfam" id="PF18758">
    <property type="entry name" value="KDZ"/>
    <property type="match status" value="1"/>
</dbReference>
<dbReference type="PANTHER" id="PTHR33096:SF1">
    <property type="entry name" value="CXC1-LIKE CYSTEINE CLUSTER ASSOCIATED WITH KDZ TRANSPOSASES DOMAIN-CONTAINING PROTEIN"/>
    <property type="match status" value="1"/>
</dbReference>
<reference evidence="1" key="1">
    <citation type="journal article" date="2019" name="Environ. Microbiol.">
        <title>Fungal ecological strategies reflected in gene transcription - a case study of two litter decomposers.</title>
        <authorList>
            <person name="Barbi F."/>
            <person name="Kohler A."/>
            <person name="Barry K."/>
            <person name="Baskaran P."/>
            <person name="Daum C."/>
            <person name="Fauchery L."/>
            <person name="Ihrmark K."/>
            <person name="Kuo A."/>
            <person name="LaButti K."/>
            <person name="Lipzen A."/>
            <person name="Morin E."/>
            <person name="Grigoriev I.V."/>
            <person name="Henrissat B."/>
            <person name="Lindahl B."/>
            <person name="Martin F."/>
        </authorList>
    </citation>
    <scope>NUCLEOTIDE SEQUENCE</scope>
    <source>
        <strain evidence="1">JB14</strain>
    </source>
</reference>
<feature type="non-terminal residue" evidence="1">
    <location>
        <position position="1"/>
    </location>
</feature>
<protein>
    <submittedName>
        <fullName evidence="1">Uncharacterized protein</fullName>
    </submittedName>
</protein>
<dbReference type="PANTHER" id="PTHR33096">
    <property type="entry name" value="CXC2 DOMAIN-CONTAINING PROTEIN"/>
    <property type="match status" value="1"/>
</dbReference>
<dbReference type="InterPro" id="IPR040521">
    <property type="entry name" value="KDZ"/>
</dbReference>
<dbReference type="AlphaFoldDB" id="A0A6A4HIU6"/>
<keyword evidence="2" id="KW-1185">Reference proteome</keyword>
<sequence>LDEASTKRLFGHFDVNSVFAGFCRHSFVLVFSDMIHTGEQSKYMLVLLHHFMLQLSQEDQKNHGLPDEPSRLLAVGYNITCRMVDKIARSPLSKLAKNERLKMLIGLLHGYAHNCLCQLMFLMLYIYGASIEDLEVCEQYFSQSNALALVTWYMSKFYCHQAIASFAYHCNNFDAYPNLSKFIYSNYKQMLDILNRVPNSLNLA</sequence>
<proteinExistence type="predicted"/>
<gene>
    <name evidence="1" type="ORF">BT96DRAFT_822619</name>
</gene>
<dbReference type="OrthoDB" id="3251205at2759"/>
<organism evidence="1 2">
    <name type="scientific">Gymnopus androsaceus JB14</name>
    <dbReference type="NCBI Taxonomy" id="1447944"/>
    <lineage>
        <taxon>Eukaryota</taxon>
        <taxon>Fungi</taxon>
        <taxon>Dikarya</taxon>
        <taxon>Basidiomycota</taxon>
        <taxon>Agaricomycotina</taxon>
        <taxon>Agaricomycetes</taxon>
        <taxon>Agaricomycetidae</taxon>
        <taxon>Agaricales</taxon>
        <taxon>Marasmiineae</taxon>
        <taxon>Omphalotaceae</taxon>
        <taxon>Gymnopus</taxon>
    </lineage>
</organism>
<dbReference type="Proteomes" id="UP000799118">
    <property type="component" value="Unassembled WGS sequence"/>
</dbReference>
<accession>A0A6A4HIU6</accession>
<evidence type="ECO:0000313" key="2">
    <source>
        <dbReference type="Proteomes" id="UP000799118"/>
    </source>
</evidence>